<dbReference type="OrthoDB" id="5856013at2759"/>
<evidence type="ECO:0000259" key="6">
    <source>
        <dbReference type="PROSITE" id="PS51469"/>
    </source>
</evidence>
<evidence type="ECO:0000313" key="8">
    <source>
        <dbReference type="Proteomes" id="UP000230233"/>
    </source>
</evidence>
<evidence type="ECO:0000313" key="7">
    <source>
        <dbReference type="EMBL" id="PIC35468.1"/>
    </source>
</evidence>
<keyword evidence="4" id="KW-0472">Membrane</keyword>
<dbReference type="AlphaFoldDB" id="A0A2G5U7F8"/>
<evidence type="ECO:0000256" key="2">
    <source>
        <dbReference type="ARBA" id="ARBA00022692"/>
    </source>
</evidence>
<comment type="caution">
    <text evidence="7">The sequence shown here is derived from an EMBL/GenBank/DDBJ whole genome shotgun (WGS) entry which is preliminary data.</text>
</comment>
<evidence type="ECO:0000256" key="3">
    <source>
        <dbReference type="ARBA" id="ARBA00022989"/>
    </source>
</evidence>
<dbReference type="InterPro" id="IPR045119">
    <property type="entry name" value="SUN1-5"/>
</dbReference>
<dbReference type="STRING" id="1611254.A0A2G5U7F8"/>
<feature type="domain" description="SUN" evidence="6">
    <location>
        <begin position="146"/>
        <end position="306"/>
    </location>
</feature>
<proteinExistence type="predicted"/>
<dbReference type="GO" id="GO:0034993">
    <property type="term" value="C:meiotic nuclear membrane microtubule tethering complex"/>
    <property type="evidence" value="ECO:0007669"/>
    <property type="project" value="TreeGrafter"/>
</dbReference>
<gene>
    <name evidence="7" type="primary">Cnig_chr_IV.g14824</name>
    <name evidence="7" type="ORF">B9Z55_014824</name>
</gene>
<keyword evidence="3" id="KW-1133">Transmembrane helix</keyword>
<dbReference type="PROSITE" id="PS51469">
    <property type="entry name" value="SUN"/>
    <property type="match status" value="1"/>
</dbReference>
<evidence type="ECO:0000256" key="1">
    <source>
        <dbReference type="ARBA" id="ARBA00004370"/>
    </source>
</evidence>
<sequence length="414" mass="47387">MSRLDSRPNSSYHYLSPIRNTGRDSRDSAYGSAYGSAESQETNSLCTELTVEEKPEPEPNNDECKQLFAKIRRYRIIEIFTLIVIVAIILKVMHCRNQEEEELTSRVNAEQTIEPPVEVFRNPKDIVIQQPILNDAYLEPLEIPIGKYIRFNAASYVDGARVSYGTSKNSRAKCLSLDQSNFVLFERDELPPGKAWCTIDNKPVLNIRLTTNVTPIAVSYQHTKWYGTVPYGAPKVYDVYSGGVRLAANCKYQVSEDIAKGNEQICKITKNLCDKVIDKIQFVFHENYGNVQETCAYLFRVYAEKRAPKIKEKPDRNSKFCTDVADHFYNDKFSYSMSEKDCKTLYVHKCCSDCPECCRDCEMADINFNFISIRILNGTKKRSLDTGHQYIISDEKLSIIPSADFQDIHILLLK</sequence>
<dbReference type="InterPro" id="IPR012919">
    <property type="entry name" value="SUN_dom"/>
</dbReference>
<dbReference type="PANTHER" id="PTHR12911">
    <property type="entry name" value="SAD1/UNC-84-LIKE PROTEIN-RELATED"/>
    <property type="match status" value="1"/>
</dbReference>
<dbReference type="GO" id="GO:0043495">
    <property type="term" value="F:protein-membrane adaptor activity"/>
    <property type="evidence" value="ECO:0007669"/>
    <property type="project" value="TreeGrafter"/>
</dbReference>
<accession>A0A2G5U7F8</accession>
<feature type="region of interest" description="Disordered" evidence="5">
    <location>
        <begin position="1"/>
        <end position="44"/>
    </location>
</feature>
<dbReference type="PANTHER" id="PTHR12911:SF2">
    <property type="entry name" value="SUN DOMAIN-CONTAINING PROTEIN 1"/>
    <property type="match status" value="1"/>
</dbReference>
<protein>
    <recommendedName>
        <fullName evidence="6">SUN domain-containing protein</fullName>
    </recommendedName>
</protein>
<evidence type="ECO:0000256" key="4">
    <source>
        <dbReference type="ARBA" id="ARBA00023136"/>
    </source>
</evidence>
<dbReference type="Pfam" id="PF07738">
    <property type="entry name" value="Sad1_UNC"/>
    <property type="match status" value="1"/>
</dbReference>
<keyword evidence="2" id="KW-0812">Transmembrane</keyword>
<evidence type="ECO:0000256" key="5">
    <source>
        <dbReference type="SAM" id="MobiDB-lite"/>
    </source>
</evidence>
<dbReference type="Gene3D" id="2.60.120.260">
    <property type="entry name" value="Galactose-binding domain-like"/>
    <property type="match status" value="1"/>
</dbReference>
<comment type="subcellular location">
    <subcellularLocation>
        <location evidence="1">Membrane</location>
    </subcellularLocation>
</comment>
<keyword evidence="8" id="KW-1185">Reference proteome</keyword>
<organism evidence="7 8">
    <name type="scientific">Caenorhabditis nigoni</name>
    <dbReference type="NCBI Taxonomy" id="1611254"/>
    <lineage>
        <taxon>Eukaryota</taxon>
        <taxon>Metazoa</taxon>
        <taxon>Ecdysozoa</taxon>
        <taxon>Nematoda</taxon>
        <taxon>Chromadorea</taxon>
        <taxon>Rhabditida</taxon>
        <taxon>Rhabditina</taxon>
        <taxon>Rhabditomorpha</taxon>
        <taxon>Rhabditoidea</taxon>
        <taxon>Rhabditidae</taxon>
        <taxon>Peloderinae</taxon>
        <taxon>Caenorhabditis</taxon>
    </lineage>
</organism>
<reference evidence="8" key="1">
    <citation type="submission" date="2017-10" db="EMBL/GenBank/DDBJ databases">
        <title>Rapid genome shrinkage in a self-fertile nematode reveals novel sperm competition proteins.</title>
        <authorList>
            <person name="Yin D."/>
            <person name="Schwarz E.M."/>
            <person name="Thomas C.G."/>
            <person name="Felde R.L."/>
            <person name="Korf I.F."/>
            <person name="Cutter A.D."/>
            <person name="Schartner C.M."/>
            <person name="Ralston E.J."/>
            <person name="Meyer B.J."/>
            <person name="Haag E.S."/>
        </authorList>
    </citation>
    <scope>NUCLEOTIDE SEQUENCE [LARGE SCALE GENOMIC DNA]</scope>
    <source>
        <strain evidence="8">JU1422</strain>
    </source>
</reference>
<dbReference type="EMBL" id="PDUG01000004">
    <property type="protein sequence ID" value="PIC35468.1"/>
    <property type="molecule type" value="Genomic_DNA"/>
</dbReference>
<name>A0A2G5U7F8_9PELO</name>
<feature type="compositionally biased region" description="Low complexity" evidence="5">
    <location>
        <begin position="28"/>
        <end position="37"/>
    </location>
</feature>
<dbReference type="Proteomes" id="UP000230233">
    <property type="component" value="Chromosome IV"/>
</dbReference>